<name>A4BQF4_9GAMM</name>
<dbReference type="PANTHER" id="PTHR30294:SF44">
    <property type="entry name" value="MULTIDRUG ABC TRANSPORTER PERMEASE YBHR-RELATED"/>
    <property type="match status" value="1"/>
</dbReference>
<proteinExistence type="inferred from homology"/>
<comment type="subcellular location">
    <subcellularLocation>
        <location evidence="1">Cell membrane</location>
        <topology evidence="1">Multi-pass membrane protein</topology>
    </subcellularLocation>
</comment>
<dbReference type="GO" id="GO:0005886">
    <property type="term" value="C:plasma membrane"/>
    <property type="evidence" value="ECO:0007669"/>
    <property type="project" value="UniProtKB-SubCell"/>
</dbReference>
<dbReference type="RefSeq" id="WP_005000362.1">
    <property type="nucleotide sequence ID" value="NZ_CH672427.1"/>
</dbReference>
<dbReference type="STRING" id="314278.NB231_05436"/>
<dbReference type="PROSITE" id="PS51012">
    <property type="entry name" value="ABC_TM2"/>
    <property type="match status" value="1"/>
</dbReference>
<dbReference type="EMBL" id="AAOF01000005">
    <property type="protein sequence ID" value="EAR21804.1"/>
    <property type="molecule type" value="Genomic_DNA"/>
</dbReference>
<keyword evidence="11" id="KW-1185">Reference proteome</keyword>
<dbReference type="Gene3D" id="3.40.1710.10">
    <property type="entry name" value="abc type-2 transporter like domain"/>
    <property type="match status" value="1"/>
</dbReference>
<evidence type="ECO:0000256" key="6">
    <source>
        <dbReference type="ARBA" id="ARBA00022989"/>
    </source>
</evidence>
<keyword evidence="5 8" id="KW-0812">Transmembrane</keyword>
<dbReference type="Proteomes" id="UP000003374">
    <property type="component" value="Unassembled WGS sequence"/>
</dbReference>
<dbReference type="GO" id="GO:0140359">
    <property type="term" value="F:ABC-type transporter activity"/>
    <property type="evidence" value="ECO:0007669"/>
    <property type="project" value="InterPro"/>
</dbReference>
<accession>A4BQF4</accession>
<sequence length="370" mass="41128">MWQRVFHLMLKEFLALLKDPASRAVLVLPPIIQTIIFGYAATLDLSHIRYGVYAEDRAAPARELLARFAGSPTFTQRVHLDSLEQGRALIDRGELLLVVHIGPRFSERLLRHRPAPVQVIIDGRNSNTAVIAQGYVHEIVDRFNARWIAEHAGWQPPLAHLVIRAWFNPNLESRWFIIPGIIGLLLQVVAMLVAGLSIARERESGTFDQLLVAPVRPFEILLGKALPGFLVGLAEGTLIVLIAVLWFQIPLVGRLAVLYAGMALFLFATIGVGLAISSLAVTMQQGLLGAFLFMVPSVLLSGFATPIANMPVIVQYLTLLNPLRYFMDILRGVFLEDASLHLLVGQFWPLLVIGLVNLAMAGWMFRHRLH</sequence>
<feature type="domain" description="ABC transmembrane type-2" evidence="9">
    <location>
        <begin position="143"/>
        <end position="368"/>
    </location>
</feature>
<dbReference type="AlphaFoldDB" id="A4BQF4"/>
<feature type="transmembrane region" description="Helical" evidence="8">
    <location>
        <begin position="288"/>
        <end position="317"/>
    </location>
</feature>
<evidence type="ECO:0000313" key="10">
    <source>
        <dbReference type="EMBL" id="EAR21804.1"/>
    </source>
</evidence>
<keyword evidence="7 8" id="KW-0472">Membrane</keyword>
<feature type="transmembrane region" description="Helical" evidence="8">
    <location>
        <begin position="347"/>
        <end position="365"/>
    </location>
</feature>
<dbReference type="InterPro" id="IPR013525">
    <property type="entry name" value="ABC2_TM"/>
</dbReference>
<evidence type="ECO:0000259" key="9">
    <source>
        <dbReference type="PROSITE" id="PS51012"/>
    </source>
</evidence>
<organism evidence="10 11">
    <name type="scientific">Nitrococcus mobilis Nb-231</name>
    <dbReference type="NCBI Taxonomy" id="314278"/>
    <lineage>
        <taxon>Bacteria</taxon>
        <taxon>Pseudomonadati</taxon>
        <taxon>Pseudomonadota</taxon>
        <taxon>Gammaproteobacteria</taxon>
        <taxon>Chromatiales</taxon>
        <taxon>Ectothiorhodospiraceae</taxon>
        <taxon>Nitrococcus</taxon>
    </lineage>
</organism>
<feature type="transmembrane region" description="Helical" evidence="8">
    <location>
        <begin position="255"/>
        <end position="276"/>
    </location>
</feature>
<keyword evidence="3" id="KW-0813">Transport</keyword>
<dbReference type="InterPro" id="IPR047817">
    <property type="entry name" value="ABC2_TM_bact-type"/>
</dbReference>
<feature type="transmembrane region" description="Helical" evidence="8">
    <location>
        <begin position="226"/>
        <end position="249"/>
    </location>
</feature>
<gene>
    <name evidence="10" type="ORF">NB231_05436</name>
</gene>
<dbReference type="OrthoDB" id="9808686at2"/>
<keyword evidence="6 8" id="KW-1133">Transmembrane helix</keyword>
<evidence type="ECO:0000256" key="4">
    <source>
        <dbReference type="ARBA" id="ARBA00022475"/>
    </source>
</evidence>
<evidence type="ECO:0000256" key="2">
    <source>
        <dbReference type="ARBA" id="ARBA00007783"/>
    </source>
</evidence>
<dbReference type="HOGENOM" id="CLU_039483_8_3_6"/>
<evidence type="ECO:0000313" key="11">
    <source>
        <dbReference type="Proteomes" id="UP000003374"/>
    </source>
</evidence>
<evidence type="ECO:0000256" key="1">
    <source>
        <dbReference type="ARBA" id="ARBA00004651"/>
    </source>
</evidence>
<protein>
    <recommendedName>
        <fullName evidence="9">ABC transmembrane type-2 domain-containing protein</fullName>
    </recommendedName>
</protein>
<dbReference type="InterPro" id="IPR051449">
    <property type="entry name" value="ABC-2_transporter_component"/>
</dbReference>
<evidence type="ECO:0000256" key="5">
    <source>
        <dbReference type="ARBA" id="ARBA00022692"/>
    </source>
</evidence>
<comment type="caution">
    <text evidence="10">The sequence shown here is derived from an EMBL/GenBank/DDBJ whole genome shotgun (WGS) entry which is preliminary data.</text>
</comment>
<evidence type="ECO:0000256" key="3">
    <source>
        <dbReference type="ARBA" id="ARBA00022448"/>
    </source>
</evidence>
<comment type="similarity">
    <text evidence="2">Belongs to the ABC-2 integral membrane protein family.</text>
</comment>
<keyword evidence="4" id="KW-1003">Cell membrane</keyword>
<evidence type="ECO:0000256" key="8">
    <source>
        <dbReference type="SAM" id="Phobius"/>
    </source>
</evidence>
<dbReference type="eggNOG" id="COG0842">
    <property type="taxonomic scope" value="Bacteria"/>
</dbReference>
<feature type="transmembrane region" description="Helical" evidence="8">
    <location>
        <begin position="176"/>
        <end position="199"/>
    </location>
</feature>
<feature type="transmembrane region" description="Helical" evidence="8">
    <location>
        <begin position="21"/>
        <end position="41"/>
    </location>
</feature>
<reference evidence="10" key="1">
    <citation type="submission" date="2006-02" db="EMBL/GenBank/DDBJ databases">
        <authorList>
            <person name="Waterbury J."/>
            <person name="Ferriera S."/>
            <person name="Johnson J."/>
            <person name="Kravitz S."/>
            <person name="Halpern A."/>
            <person name="Remington K."/>
            <person name="Beeson K."/>
            <person name="Tran B."/>
            <person name="Rogers Y.-H."/>
            <person name="Friedman R."/>
            <person name="Venter J.C."/>
        </authorList>
    </citation>
    <scope>NUCLEOTIDE SEQUENCE [LARGE SCALE GENOMIC DNA]</scope>
    <source>
        <strain evidence="10">Nb-231</strain>
    </source>
</reference>
<dbReference type="Pfam" id="PF12698">
    <property type="entry name" value="ABC2_membrane_3"/>
    <property type="match status" value="1"/>
</dbReference>
<evidence type="ECO:0000256" key="7">
    <source>
        <dbReference type="ARBA" id="ARBA00023136"/>
    </source>
</evidence>
<dbReference type="PANTHER" id="PTHR30294">
    <property type="entry name" value="MEMBRANE COMPONENT OF ABC TRANSPORTER YHHJ-RELATED"/>
    <property type="match status" value="1"/>
</dbReference>